<sequence length="76" mass="8169">MNAEAATRLAGAARRRGLSPRQLLVLAMHQIETGTAPAAAAPVEAADLLLTPPARYARDDLARLLARLWPDTRTEP</sequence>
<organism evidence="1 2">
    <name type="scientific">Dokdonella koreensis DS-123</name>
    <dbReference type="NCBI Taxonomy" id="1300342"/>
    <lineage>
        <taxon>Bacteria</taxon>
        <taxon>Pseudomonadati</taxon>
        <taxon>Pseudomonadota</taxon>
        <taxon>Gammaproteobacteria</taxon>
        <taxon>Lysobacterales</taxon>
        <taxon>Rhodanobacteraceae</taxon>
        <taxon>Dokdonella</taxon>
    </lineage>
</organism>
<evidence type="ECO:0000313" key="2">
    <source>
        <dbReference type="Proteomes" id="UP000076830"/>
    </source>
</evidence>
<protein>
    <submittedName>
        <fullName evidence="1">Uncharacterized protein</fullName>
    </submittedName>
</protein>
<dbReference type="AlphaFoldDB" id="A0A160DXY2"/>
<accession>A0A160DXY2</accession>
<dbReference type="STRING" id="1300342.I596_3627"/>
<dbReference type="KEGG" id="dko:I596_3627"/>
<gene>
    <name evidence="1" type="ORF">I596_3627</name>
</gene>
<reference evidence="1 2" key="1">
    <citation type="submission" date="2016-04" db="EMBL/GenBank/DDBJ databases">
        <title>Complete genome sequence of Dokdonella koreensis DS-123T.</title>
        <authorList>
            <person name="Kim J.F."/>
            <person name="Lee H."/>
            <person name="Kwak M.-J."/>
        </authorList>
    </citation>
    <scope>NUCLEOTIDE SEQUENCE [LARGE SCALE GENOMIC DNA]</scope>
    <source>
        <strain evidence="1 2">DS-123</strain>
    </source>
</reference>
<dbReference type="RefSeq" id="WP_067650692.1">
    <property type="nucleotide sequence ID" value="NZ_CP015249.1"/>
</dbReference>
<name>A0A160DXY2_9GAMM</name>
<evidence type="ECO:0000313" key="1">
    <source>
        <dbReference type="EMBL" id="ANB19615.1"/>
    </source>
</evidence>
<keyword evidence="2" id="KW-1185">Reference proteome</keyword>
<dbReference type="Proteomes" id="UP000076830">
    <property type="component" value="Chromosome"/>
</dbReference>
<dbReference type="EMBL" id="CP015249">
    <property type="protein sequence ID" value="ANB19615.1"/>
    <property type="molecule type" value="Genomic_DNA"/>
</dbReference>
<proteinExistence type="predicted"/>